<protein>
    <submittedName>
        <fullName evidence="2">Uncharacterized protein</fullName>
    </submittedName>
</protein>
<dbReference type="AlphaFoldDB" id="A0A8J8T2L7"/>
<dbReference type="EMBL" id="RRYP01009268">
    <property type="protein sequence ID" value="TNV79173.1"/>
    <property type="molecule type" value="Genomic_DNA"/>
</dbReference>
<evidence type="ECO:0000313" key="3">
    <source>
        <dbReference type="Proteomes" id="UP000785679"/>
    </source>
</evidence>
<proteinExistence type="predicted"/>
<name>A0A8J8T2L7_HALGN</name>
<keyword evidence="3" id="KW-1185">Reference proteome</keyword>
<accession>A0A8J8T2L7</accession>
<gene>
    <name evidence="2" type="ORF">FGO68_gene14470</name>
</gene>
<sequence>MKLKDLSDGQLFRKLIFPIASYEANEEEISRHECDSQVQLGIMVEDEFRPLYTTKIYPTMSDESFTFCVFTPPTPQHFSTTLHKGYEDQLLLQNDLYGTFFAFNYRFLNASDKEIWFQTDLASVAEQSGIHYYRHFIPILYKQNQEAMVSFRGVIYGDTDDIYGKFDGFFDYVMTEVGLKDHYVTRFLFQNENLELSQYPIPELEDNKDIYIFLNQEVLTMKRQPSSLVDAISRLGGILAIVNIGFFISMVNKHFFKKAFMNQFFPSNKPLINQTQTETTLVTDLQNTTISKLSMQTTRDLSNCISLKAKKCQITETPQGNTPETLFSMETFLEMKQHQQRTLRLARRNSEPELKVVDINGEEEVGQARDANVNSDKLERLKRKIESLQRVIEKQSLLIDKLMVQQK</sequence>
<reference evidence="2" key="1">
    <citation type="submission" date="2019-06" db="EMBL/GenBank/DDBJ databases">
        <authorList>
            <person name="Zheng W."/>
        </authorList>
    </citation>
    <scope>NUCLEOTIDE SEQUENCE</scope>
    <source>
        <strain evidence="2">QDHG01</strain>
    </source>
</reference>
<comment type="caution">
    <text evidence="2">The sequence shown here is derived from an EMBL/GenBank/DDBJ whole genome shotgun (WGS) entry which is preliminary data.</text>
</comment>
<organism evidence="2 3">
    <name type="scientific">Halteria grandinella</name>
    <dbReference type="NCBI Taxonomy" id="5974"/>
    <lineage>
        <taxon>Eukaryota</taxon>
        <taxon>Sar</taxon>
        <taxon>Alveolata</taxon>
        <taxon>Ciliophora</taxon>
        <taxon>Intramacronucleata</taxon>
        <taxon>Spirotrichea</taxon>
        <taxon>Stichotrichia</taxon>
        <taxon>Sporadotrichida</taxon>
        <taxon>Halteriidae</taxon>
        <taxon>Halteria</taxon>
    </lineage>
</organism>
<dbReference type="Proteomes" id="UP000785679">
    <property type="component" value="Unassembled WGS sequence"/>
</dbReference>
<keyword evidence="1" id="KW-0175">Coiled coil</keyword>
<feature type="coiled-coil region" evidence="1">
    <location>
        <begin position="371"/>
        <end position="398"/>
    </location>
</feature>
<evidence type="ECO:0000313" key="2">
    <source>
        <dbReference type="EMBL" id="TNV79173.1"/>
    </source>
</evidence>
<evidence type="ECO:0000256" key="1">
    <source>
        <dbReference type="SAM" id="Coils"/>
    </source>
</evidence>